<gene>
    <name evidence="1" type="ORF">PR048_004767</name>
</gene>
<evidence type="ECO:0000313" key="2">
    <source>
        <dbReference type="Proteomes" id="UP001159363"/>
    </source>
</evidence>
<protein>
    <recommendedName>
        <fullName evidence="3">RNA-directed DNA polymerase from mobile element jockey</fullName>
    </recommendedName>
</protein>
<evidence type="ECO:0008006" key="3">
    <source>
        <dbReference type="Google" id="ProtNLM"/>
    </source>
</evidence>
<keyword evidence="2" id="KW-1185">Reference proteome</keyword>
<comment type="caution">
    <text evidence="1">The sequence shown here is derived from an EMBL/GenBank/DDBJ whole genome shotgun (WGS) entry which is preliminary data.</text>
</comment>
<dbReference type="Proteomes" id="UP001159363">
    <property type="component" value="Chromosome 2"/>
</dbReference>
<proteinExistence type="predicted"/>
<evidence type="ECO:0000313" key="1">
    <source>
        <dbReference type="EMBL" id="KAJ8892187.1"/>
    </source>
</evidence>
<organism evidence="1 2">
    <name type="scientific">Dryococelus australis</name>
    <dbReference type="NCBI Taxonomy" id="614101"/>
    <lineage>
        <taxon>Eukaryota</taxon>
        <taxon>Metazoa</taxon>
        <taxon>Ecdysozoa</taxon>
        <taxon>Arthropoda</taxon>
        <taxon>Hexapoda</taxon>
        <taxon>Insecta</taxon>
        <taxon>Pterygota</taxon>
        <taxon>Neoptera</taxon>
        <taxon>Polyneoptera</taxon>
        <taxon>Phasmatodea</taxon>
        <taxon>Verophasmatodea</taxon>
        <taxon>Anareolatae</taxon>
        <taxon>Phasmatidae</taxon>
        <taxon>Eurycanthinae</taxon>
        <taxon>Dryococelus</taxon>
    </lineage>
</organism>
<reference evidence="1 2" key="1">
    <citation type="submission" date="2023-02" db="EMBL/GenBank/DDBJ databases">
        <title>LHISI_Scaffold_Assembly.</title>
        <authorList>
            <person name="Stuart O.P."/>
            <person name="Cleave R."/>
            <person name="Magrath M.J.L."/>
            <person name="Mikheyev A.S."/>
        </authorList>
    </citation>
    <scope>NUCLEOTIDE SEQUENCE [LARGE SCALE GENOMIC DNA]</scope>
    <source>
        <strain evidence="1">Daus_M_001</strain>
        <tissue evidence="1">Leg muscle</tissue>
    </source>
</reference>
<dbReference type="EMBL" id="JARBHB010000002">
    <property type="protein sequence ID" value="KAJ8892187.1"/>
    <property type="molecule type" value="Genomic_DNA"/>
</dbReference>
<dbReference type="SUPFAM" id="SSF56219">
    <property type="entry name" value="DNase I-like"/>
    <property type="match status" value="1"/>
</dbReference>
<name>A0ABQ9I6B5_9NEOP</name>
<accession>A0ABQ9I6B5</accession>
<dbReference type="Gene3D" id="3.60.10.10">
    <property type="entry name" value="Endonuclease/exonuclease/phosphatase"/>
    <property type="match status" value="1"/>
</dbReference>
<dbReference type="InterPro" id="IPR036691">
    <property type="entry name" value="Endo/exonu/phosph_ase_sf"/>
</dbReference>
<sequence length="132" mass="15378">MYPNANNKNRTAIIHHSNLIILTWNAHSLKYNYCELIRFMKHHKIDIALISETHLKPKKLLEYPRPPHIQKRQGKKIIRKGIKHHVQARLENCTIVLPNKNGDISITAAYSPPKANDIQEFIEHTISFPPYS</sequence>